<proteinExistence type="predicted"/>
<evidence type="ECO:0000313" key="2">
    <source>
        <dbReference type="Proteomes" id="UP001144978"/>
    </source>
</evidence>
<dbReference type="EMBL" id="JANSHE010002409">
    <property type="protein sequence ID" value="KAJ2992167.1"/>
    <property type="molecule type" value="Genomic_DNA"/>
</dbReference>
<organism evidence="1 2">
    <name type="scientific">Trametes sanguinea</name>
    <dbReference type="NCBI Taxonomy" id="158606"/>
    <lineage>
        <taxon>Eukaryota</taxon>
        <taxon>Fungi</taxon>
        <taxon>Dikarya</taxon>
        <taxon>Basidiomycota</taxon>
        <taxon>Agaricomycotina</taxon>
        <taxon>Agaricomycetes</taxon>
        <taxon>Polyporales</taxon>
        <taxon>Polyporaceae</taxon>
        <taxon>Trametes</taxon>
    </lineage>
</organism>
<reference evidence="1" key="1">
    <citation type="submission" date="2022-08" db="EMBL/GenBank/DDBJ databases">
        <title>Genome Sequence of Pycnoporus sanguineus.</title>
        <authorList>
            <person name="Buettner E."/>
        </authorList>
    </citation>
    <scope>NUCLEOTIDE SEQUENCE</scope>
    <source>
        <strain evidence="1">CG-C14</strain>
    </source>
</reference>
<sequence>MHSMANELCEVGLDIPGLKTFSDDTADPEFIPPEAHHHIGNTEKNAVDLAGWQAANPHDPAVQTFVSLLKGHLRERLCETFPSLMDEDVPVIIRHDRVYEHAMAHFNYTSYDLQRDQDIIHPSAQKTDVMVSNPASSQGASLYPWTYARVLGIYHVNVLIPGEAKYQREELLHVRWLQNDPAHIGGDQARRLDRIQFVPYDSGNAFGFVDPAQIIRACHLIPAFHHGRTRDYLPASPLARDPEGDWRFFYVNRFVDRDMFVRHIGCGIGHFTGVRANATSSIKPADFDSDLYANPVLGTRDLIPLQDPGESAAAVDGLDNGGDTDETFGHNISVEDDGLDDGDLLRSLFPPASATTSISTVYAMPPLASIPLPNCSNTSTSTVPSPGAIPSIAREGNPSSHPRRPRANSMNSASDGEQHSEPDPPQKKRRRRNMDETPLMAVGVAVGLMGDLFRDFQSILSIGINASASHSPQTALSYRERKYRALFNQILALAPWIVDEVAKHGPRGPVLLEDGRRGVRGVDLHGIKKAVLTWNKYEPVIPSDAKSVRGFNHPECGRLLCPVRYDWNDPVIRRALQNRHKDCPCGATEWPVLLWENENINQEQMHEGFLRNARLVKAGRHVLLGPRTASSSGGKPAAKKPKARIYGIRSITIGFMAYTAILASSHPACNHGQICSLTDTPGQVHCSLNSQETFNDGSIPGTFPYERFYQNIVRYVEEEFFEDEREDLLTWWNEQIFEGQYEDEGFEGRQVTADGDTSVMGIMRAQAAARRR</sequence>
<accession>A0ACC1PHT3</accession>
<comment type="caution">
    <text evidence="1">The sequence shown here is derived from an EMBL/GenBank/DDBJ whole genome shotgun (WGS) entry which is preliminary data.</text>
</comment>
<name>A0ACC1PHT3_9APHY</name>
<gene>
    <name evidence="1" type="ORF">NUW54_g8000</name>
</gene>
<keyword evidence="2" id="KW-1185">Reference proteome</keyword>
<dbReference type="Proteomes" id="UP001144978">
    <property type="component" value="Unassembled WGS sequence"/>
</dbReference>
<evidence type="ECO:0000313" key="1">
    <source>
        <dbReference type="EMBL" id="KAJ2992167.1"/>
    </source>
</evidence>
<protein>
    <submittedName>
        <fullName evidence="1">Uncharacterized protein</fullName>
    </submittedName>
</protein>